<keyword evidence="2" id="KW-1185">Reference proteome</keyword>
<name>A0AC60R043_IXOPE</name>
<accession>A0AC60R043</accession>
<evidence type="ECO:0000313" key="2">
    <source>
        <dbReference type="Proteomes" id="UP000805193"/>
    </source>
</evidence>
<dbReference type="Proteomes" id="UP000805193">
    <property type="component" value="Unassembled WGS sequence"/>
</dbReference>
<comment type="caution">
    <text evidence="1">The sequence shown here is derived from an EMBL/GenBank/DDBJ whole genome shotgun (WGS) entry which is preliminary data.</text>
</comment>
<evidence type="ECO:0000313" key="1">
    <source>
        <dbReference type="EMBL" id="KAG0444360.1"/>
    </source>
</evidence>
<gene>
    <name evidence="1" type="ORF">HPB47_013883</name>
</gene>
<organism evidence="1 2">
    <name type="scientific">Ixodes persulcatus</name>
    <name type="common">Taiga tick</name>
    <dbReference type="NCBI Taxonomy" id="34615"/>
    <lineage>
        <taxon>Eukaryota</taxon>
        <taxon>Metazoa</taxon>
        <taxon>Ecdysozoa</taxon>
        <taxon>Arthropoda</taxon>
        <taxon>Chelicerata</taxon>
        <taxon>Arachnida</taxon>
        <taxon>Acari</taxon>
        <taxon>Parasitiformes</taxon>
        <taxon>Ixodida</taxon>
        <taxon>Ixodoidea</taxon>
        <taxon>Ixodidae</taxon>
        <taxon>Ixodinae</taxon>
        <taxon>Ixodes</taxon>
    </lineage>
</organism>
<proteinExistence type="predicted"/>
<sequence>MANAMAADHASRRMQWKYPNFITTTAVIGDSQIKYLHQHFDPHRKDAPAVISQTGARISDIGGLMDFLPRTVTTLVVHVGANDLTTIGAAAAFNRYRDLLHNISRERPEITSVFAALALPRYLNRRRGERGLDAVRRDNQEAWCFNERLRDHCRRVAGLLYIDHAFHHLAPNLVLAADGRHPRFCGLALLAGNLHRVLLRGGRRDHAGWLDHVAPPICTCHAQTQTHQAYQPPSTDAFVDSLRQWPPLPQREDKRAAAGVRLVKGGQHIRPDASPSVARSCPPGGRSSTPSASSEEFRSADSPRASAASRSSSAPPPARSASPSVTRPSAPGEQGSAPSGAAGDVRSTCSPSTSVASPSSSAPRARSPYYLRRTLASTAVTLPGRGK</sequence>
<reference evidence="1 2" key="1">
    <citation type="journal article" date="2020" name="Cell">
        <title>Large-Scale Comparative Analyses of Tick Genomes Elucidate Their Genetic Diversity and Vector Capacities.</title>
        <authorList>
            <consortium name="Tick Genome and Microbiome Consortium (TIGMIC)"/>
            <person name="Jia N."/>
            <person name="Wang J."/>
            <person name="Shi W."/>
            <person name="Du L."/>
            <person name="Sun Y."/>
            <person name="Zhan W."/>
            <person name="Jiang J.F."/>
            <person name="Wang Q."/>
            <person name="Zhang B."/>
            <person name="Ji P."/>
            <person name="Bell-Sakyi L."/>
            <person name="Cui X.M."/>
            <person name="Yuan T.T."/>
            <person name="Jiang B.G."/>
            <person name="Yang W.F."/>
            <person name="Lam T.T."/>
            <person name="Chang Q.C."/>
            <person name="Ding S.J."/>
            <person name="Wang X.J."/>
            <person name="Zhu J.G."/>
            <person name="Ruan X.D."/>
            <person name="Zhao L."/>
            <person name="Wei J.T."/>
            <person name="Ye R.Z."/>
            <person name="Que T.C."/>
            <person name="Du C.H."/>
            <person name="Zhou Y.H."/>
            <person name="Cheng J.X."/>
            <person name="Dai P.F."/>
            <person name="Guo W.B."/>
            <person name="Han X.H."/>
            <person name="Huang E.J."/>
            <person name="Li L.F."/>
            <person name="Wei W."/>
            <person name="Gao Y.C."/>
            <person name="Liu J.Z."/>
            <person name="Shao H.Z."/>
            <person name="Wang X."/>
            <person name="Wang C.C."/>
            <person name="Yang T.C."/>
            <person name="Huo Q.B."/>
            <person name="Li W."/>
            <person name="Chen H.Y."/>
            <person name="Chen S.E."/>
            <person name="Zhou L.G."/>
            <person name="Ni X.B."/>
            <person name="Tian J.H."/>
            <person name="Sheng Y."/>
            <person name="Liu T."/>
            <person name="Pan Y.S."/>
            <person name="Xia L.Y."/>
            <person name="Li J."/>
            <person name="Zhao F."/>
            <person name="Cao W.C."/>
        </authorList>
    </citation>
    <scope>NUCLEOTIDE SEQUENCE [LARGE SCALE GENOMIC DNA]</scope>
    <source>
        <strain evidence="1">Iper-2018</strain>
    </source>
</reference>
<protein>
    <submittedName>
        <fullName evidence="1">Uncharacterized protein</fullName>
    </submittedName>
</protein>
<dbReference type="EMBL" id="JABSTQ010002132">
    <property type="protein sequence ID" value="KAG0444360.1"/>
    <property type="molecule type" value="Genomic_DNA"/>
</dbReference>